<keyword evidence="3" id="KW-1185">Reference proteome</keyword>
<evidence type="ECO:0000256" key="1">
    <source>
        <dbReference type="SAM" id="MobiDB-lite"/>
    </source>
</evidence>
<accession>A0A401S686</accession>
<organism evidence="2 3">
    <name type="scientific">Chiloscyllium punctatum</name>
    <name type="common">Brownbanded bambooshark</name>
    <name type="synonym">Hemiscyllium punctatum</name>
    <dbReference type="NCBI Taxonomy" id="137246"/>
    <lineage>
        <taxon>Eukaryota</taxon>
        <taxon>Metazoa</taxon>
        <taxon>Chordata</taxon>
        <taxon>Craniata</taxon>
        <taxon>Vertebrata</taxon>
        <taxon>Chondrichthyes</taxon>
        <taxon>Elasmobranchii</taxon>
        <taxon>Galeomorphii</taxon>
        <taxon>Galeoidea</taxon>
        <taxon>Orectolobiformes</taxon>
        <taxon>Hemiscylliidae</taxon>
        <taxon>Chiloscyllium</taxon>
    </lineage>
</organism>
<feature type="region of interest" description="Disordered" evidence="1">
    <location>
        <begin position="1"/>
        <end position="21"/>
    </location>
</feature>
<gene>
    <name evidence="2" type="ORF">chiPu_0004316</name>
</gene>
<name>A0A401S686_CHIPU</name>
<dbReference type="EMBL" id="BEZZ01000103">
    <property type="protein sequence ID" value="GCC25904.1"/>
    <property type="molecule type" value="Genomic_DNA"/>
</dbReference>
<proteinExistence type="predicted"/>
<reference evidence="2 3" key="1">
    <citation type="journal article" date="2018" name="Nat. Ecol. Evol.">
        <title>Shark genomes provide insights into elasmobranch evolution and the origin of vertebrates.</title>
        <authorList>
            <person name="Hara Y"/>
            <person name="Yamaguchi K"/>
            <person name="Onimaru K"/>
            <person name="Kadota M"/>
            <person name="Koyanagi M"/>
            <person name="Keeley SD"/>
            <person name="Tatsumi K"/>
            <person name="Tanaka K"/>
            <person name="Motone F"/>
            <person name="Kageyama Y"/>
            <person name="Nozu R"/>
            <person name="Adachi N"/>
            <person name="Nishimura O"/>
            <person name="Nakagawa R"/>
            <person name="Tanegashima C"/>
            <person name="Kiyatake I"/>
            <person name="Matsumoto R"/>
            <person name="Murakumo K"/>
            <person name="Nishida K"/>
            <person name="Terakita A"/>
            <person name="Kuratani S"/>
            <person name="Sato K"/>
            <person name="Hyodo S Kuraku.S."/>
        </authorList>
    </citation>
    <scope>NUCLEOTIDE SEQUENCE [LARGE SCALE GENOMIC DNA]</scope>
</reference>
<evidence type="ECO:0000313" key="2">
    <source>
        <dbReference type="EMBL" id="GCC25904.1"/>
    </source>
</evidence>
<dbReference type="Proteomes" id="UP000287033">
    <property type="component" value="Unassembled WGS sequence"/>
</dbReference>
<protein>
    <submittedName>
        <fullName evidence="2">Uncharacterized protein</fullName>
    </submittedName>
</protein>
<dbReference type="AlphaFoldDB" id="A0A401S686"/>
<evidence type="ECO:0000313" key="3">
    <source>
        <dbReference type="Proteomes" id="UP000287033"/>
    </source>
</evidence>
<sequence>MKITSCSIGKSKSASEKSSEDEMLLHSDRCDYFVCHHYHHRGFGEALNLAQYTCRIFQFYPLFFSNSPQKRINQME</sequence>
<comment type="caution">
    <text evidence="2">The sequence shown here is derived from an EMBL/GenBank/DDBJ whole genome shotgun (WGS) entry which is preliminary data.</text>
</comment>